<dbReference type="Pfam" id="PF07703">
    <property type="entry name" value="A2M_BRD"/>
    <property type="match status" value="1"/>
</dbReference>
<reference evidence="5" key="1">
    <citation type="submission" date="2023-11" db="EMBL/GenBank/DDBJ databases">
        <title>Genome assemblies of two species of porcelain crab, Petrolisthes cinctipes and Petrolisthes manimaculis (Anomura: Porcellanidae).</title>
        <authorList>
            <person name="Angst P."/>
        </authorList>
    </citation>
    <scope>NUCLEOTIDE SEQUENCE</scope>
    <source>
        <strain evidence="5">PB745_02</strain>
        <tissue evidence="5">Gill</tissue>
    </source>
</reference>
<feature type="disulfide bond" evidence="2">
    <location>
        <begin position="745"/>
        <end position="760"/>
    </location>
</feature>
<sequence>MEEATGTYCWDEEQRGSKDVPRYLVVAPTVVRPESVYGLVVGVLGGGEEQGEAGGGGVVNVRAALSTQHDQQMAQAKAMLTPGTFTTLSMMMPSEVVPGGERLRLKVEGWRGSQVLFSNTTLVTTTPRFLSILVQMSRPVYTGGQKVDFRVVLLTTDLRPYQGPVHVHVLDTDGYVVRRWLSRFPSTGVVELGLGTPGLPKPGWWRVKVQAGEQVHSHPFFITKWFPPRFEVLVEMPFSIVAGPEGIQGRFGAFYLTYSPLSVMANITVSIKKNKALPKATFDHIFTESVKFADGWQDFYFPLERLKRNPSDDLVNAEVKVKVTVRHTFLGDLHSAHARTRIVAPKVRVKFVGPSPLVFKPGMSLTAAVGVIYEDGEPLSRHQLLQSSLTITSTATLNTGATRTLPKLEASPMTLGYSTRRVWRAPSNYSFIAEHEAERAQVNAALVHHEAFLRYQQDGILQFTLAVPEGTVGLRVQATFRDNQTGNSVSSSERGMPVHAPHHRYVHVTTSSSVSVSVGEFAIFHVRANFPMDWYRYLVIAKGVLIHSGTEKVEWTGGDVVSTLSLTVAREMSPRFTLAILHVTSEGDLLVDTIHVAVTLPTSDQVEVVMNQHKDHSKKTVEASMRASPGTHLALSCTRLPSWHAHHPSRITPAALLREALAMEPHPRPVQTVRHVSRSGEWTDRMATLTSENTAAWPLAALHLAGLTCLTDAHITSPPHAGKCDHQLGYLECGDGSCYRQSEVCDGINHCHNAADELHCLSVTSEYQPRDRDEGRLLKTPELKEAEFRVSQRSWWRDLFDQAEGNWCRTNAHFGHKGYEQVRLVVPHSPSRWVVEGFAVHPHHGLTILPEQLYDSTPPLLMRLEAPSFCRRGEQVSVRIHLHNALNQTVMVMVVLGGSEDYRFVHVEGDASVSYYSPRLSKGDHQHLVTVPGGGWREVMMPLAVKRQSGRFTLMVRALSQLHTRTASHSINVKPEGARVRKHTSVLLDLKNRATVYEFLDLPLDQSPVITNSILRRFVYGSPQAALTVSGDVFGPVQGGGVVNFMKAFRGRILKSSDGLAFNFGTTVWTLHYLRLTRQLTPSTAKKAFKFLNVQLAGLLTRFRSGGFMMWHFSKPSVWVTAWVVRVVMAAQFEDWENQIYIEPRFVSSSVAYLIKHQDDQGGFHESIHYRNTSLLYTMNFKGWSGGLTSEVEGEGEQPLVALTALIVMVLHEALPTLTGNVHADALQAKLRAVSLLERVVEQLWDPYEVAITTYALTLVDSPEKDVAFSILQSISRKTSGGGLYWSRDEVNSNERQSQNNQRNFLLPKESDHWDSYAIESTGYGLLTMLLREGVTPRAESTVRWLTSVREWDLAFSGTVDTVVAVMALAEYSYRARLREVTRMNVRVEASSSPGLVHTVVITNQSIAAIHNIKVPRPWGHVNLEAKGSGQAVAQLEMTWGVDLPRYLRKAPRKYFDLRVTETFPSSRNKSIIVTRVCVRWAAEDLSASSHAAFLEVDVATGYFLSQPESNKAVRKAQADDMPMLIDVKASPNSMYWQFTHIPGDRSRCFTYDLRRQHPVANLTQVRAAHIFELFAPEHFETTMINATSLSALDICEVCGSYQCPYCPSYSGRSSTLLPHHTMLLLLPMLPSLLIPFPQQPGILPNVVPSLQQTTMAQKVKCAVVFFLVVMVTLVQAQSPSSRLSNDVVTIIEQWAPLIWLHPEEMFFPSTVDFHLEHVEVRDENETTIQEFQDRYTIVTGPDTRSYHLNTVPNLTCGDCLLEWFGGQNVSQESVPTYVFVKDYQDACGTVDVAYRSFYPYNYGKDVCVEVMLGGECDGIMQSFGNHVGDWEHYSIRIRNGSVTDCYVSVHSFGAWYTWNQTNNNFQFVDGEQSRINLINVTYPETVEVVNGFHAELFSANGSHGLWSAEGTHEYVHLPIHLQDQAQRGYQWRTWENLDIVLWDPDTQYLGEQHYLDYRGKWGNLEMGCGIIETVSGECILGNGPGLWQPGPGDFADDCPL</sequence>
<dbReference type="Gene3D" id="1.50.10.20">
    <property type="match status" value="1"/>
</dbReference>
<feature type="domain" description="Alpha-2-macroglobulin bait region" evidence="3">
    <location>
        <begin position="506"/>
        <end position="635"/>
    </location>
</feature>
<dbReference type="Gene3D" id="4.10.400.10">
    <property type="entry name" value="Low-density Lipoprotein Receptor"/>
    <property type="match status" value="1"/>
</dbReference>
<dbReference type="InterPro" id="IPR008930">
    <property type="entry name" value="Terpenoid_cyclase/PrenylTrfase"/>
</dbReference>
<dbReference type="Pfam" id="PF01835">
    <property type="entry name" value="MG2"/>
    <property type="match status" value="1"/>
</dbReference>
<dbReference type="SMART" id="SM01359">
    <property type="entry name" value="A2M_N_2"/>
    <property type="match status" value="1"/>
</dbReference>
<dbReference type="InterPro" id="IPR001599">
    <property type="entry name" value="Macroglobln_a2"/>
</dbReference>
<dbReference type="EMBL" id="JAWZYT010000708">
    <property type="protein sequence ID" value="KAK4319924.1"/>
    <property type="molecule type" value="Genomic_DNA"/>
</dbReference>
<evidence type="ECO:0000313" key="5">
    <source>
        <dbReference type="EMBL" id="KAK4319924.1"/>
    </source>
</evidence>
<name>A0AAE1UIN5_9EUCA</name>
<dbReference type="PANTHER" id="PTHR11412">
    <property type="entry name" value="MACROGLOBULIN / COMPLEMENT"/>
    <property type="match status" value="1"/>
</dbReference>
<proteinExistence type="predicted"/>
<evidence type="ECO:0000313" key="6">
    <source>
        <dbReference type="Proteomes" id="UP001292094"/>
    </source>
</evidence>
<dbReference type="Gene3D" id="2.60.40.1940">
    <property type="match status" value="1"/>
</dbReference>
<dbReference type="GO" id="GO:0005615">
    <property type="term" value="C:extracellular space"/>
    <property type="evidence" value="ECO:0007669"/>
    <property type="project" value="InterPro"/>
</dbReference>
<dbReference type="InterPro" id="IPR036595">
    <property type="entry name" value="A-macroglobulin_rcpt-bd_sf"/>
</dbReference>
<dbReference type="InterPro" id="IPR009291">
    <property type="entry name" value="Vps62"/>
</dbReference>
<dbReference type="Proteomes" id="UP001292094">
    <property type="component" value="Unassembled WGS sequence"/>
</dbReference>
<dbReference type="Pfam" id="PF07677">
    <property type="entry name" value="A2M_recep"/>
    <property type="match status" value="1"/>
</dbReference>
<evidence type="ECO:0000259" key="3">
    <source>
        <dbReference type="SMART" id="SM01359"/>
    </source>
</evidence>
<comment type="caution">
    <text evidence="2">Lacks conserved residue(s) required for the propagation of feature annotation.</text>
</comment>
<dbReference type="SMART" id="SM01360">
    <property type="entry name" value="A2M"/>
    <property type="match status" value="1"/>
</dbReference>
<feature type="domain" description="Alpha-2-macroglobulin" evidence="4">
    <location>
        <begin position="806"/>
        <end position="896"/>
    </location>
</feature>
<dbReference type="InterPro" id="IPR009048">
    <property type="entry name" value="A-macroglobulin_rcpt-bd"/>
</dbReference>
<dbReference type="PANTHER" id="PTHR11412:SF146">
    <property type="entry name" value="CD109 ANTIGEN"/>
    <property type="match status" value="1"/>
</dbReference>
<dbReference type="InterPro" id="IPR002890">
    <property type="entry name" value="MG2"/>
</dbReference>
<dbReference type="PROSITE" id="PS50068">
    <property type="entry name" value="LDLRA_2"/>
    <property type="match status" value="1"/>
</dbReference>
<dbReference type="SMART" id="SM00192">
    <property type="entry name" value="LDLa"/>
    <property type="match status" value="1"/>
</dbReference>
<dbReference type="Pfam" id="PF06101">
    <property type="entry name" value="Vps62"/>
    <property type="match status" value="1"/>
</dbReference>
<dbReference type="GO" id="GO:0004866">
    <property type="term" value="F:endopeptidase inhibitor activity"/>
    <property type="evidence" value="ECO:0007669"/>
    <property type="project" value="InterPro"/>
</dbReference>
<organism evidence="5 6">
    <name type="scientific">Petrolisthes manimaculis</name>
    <dbReference type="NCBI Taxonomy" id="1843537"/>
    <lineage>
        <taxon>Eukaryota</taxon>
        <taxon>Metazoa</taxon>
        <taxon>Ecdysozoa</taxon>
        <taxon>Arthropoda</taxon>
        <taxon>Crustacea</taxon>
        <taxon>Multicrustacea</taxon>
        <taxon>Malacostraca</taxon>
        <taxon>Eumalacostraca</taxon>
        <taxon>Eucarida</taxon>
        <taxon>Decapoda</taxon>
        <taxon>Pleocyemata</taxon>
        <taxon>Anomura</taxon>
        <taxon>Galatheoidea</taxon>
        <taxon>Porcellanidae</taxon>
        <taxon>Petrolisthes</taxon>
    </lineage>
</organism>
<dbReference type="SUPFAM" id="SSF48239">
    <property type="entry name" value="Terpenoid cyclases/Protein prenyltransferases"/>
    <property type="match status" value="1"/>
</dbReference>
<dbReference type="InterPro" id="IPR013783">
    <property type="entry name" value="Ig-like_fold"/>
</dbReference>
<dbReference type="Gene3D" id="2.60.40.690">
    <property type="entry name" value="Alpha-macroglobulin, receptor-binding domain"/>
    <property type="match status" value="1"/>
</dbReference>
<protein>
    <recommendedName>
        <fullName evidence="7">C3 and PZP-like alpha-2-macroglobulin domain-containing protein 8</fullName>
    </recommendedName>
</protein>
<dbReference type="Gene3D" id="6.20.50.160">
    <property type="match status" value="1"/>
</dbReference>
<dbReference type="Gene3D" id="2.60.40.10">
    <property type="entry name" value="Immunoglobulins"/>
    <property type="match status" value="2"/>
</dbReference>
<comment type="caution">
    <text evidence="5">The sequence shown here is derived from an EMBL/GenBank/DDBJ whole genome shotgun (WGS) entry which is preliminary data.</text>
</comment>
<dbReference type="Gene3D" id="2.60.40.1930">
    <property type="match status" value="3"/>
</dbReference>
<dbReference type="Pfam" id="PF07678">
    <property type="entry name" value="TED_complement"/>
    <property type="match status" value="1"/>
</dbReference>
<gene>
    <name evidence="5" type="ORF">Pmani_009175</name>
</gene>
<dbReference type="InterPro" id="IPR011625">
    <property type="entry name" value="A2M_N_BRD"/>
</dbReference>
<dbReference type="InterPro" id="IPR011626">
    <property type="entry name" value="Alpha-macroglobulin_TED"/>
</dbReference>
<evidence type="ECO:0008006" key="7">
    <source>
        <dbReference type="Google" id="ProtNLM"/>
    </source>
</evidence>
<evidence type="ECO:0000256" key="2">
    <source>
        <dbReference type="PROSITE-ProRule" id="PRU00124"/>
    </source>
</evidence>
<dbReference type="InterPro" id="IPR050473">
    <property type="entry name" value="A2M/Complement_sys"/>
</dbReference>
<keyword evidence="6" id="KW-1185">Reference proteome</keyword>
<keyword evidence="1 2" id="KW-1015">Disulfide bond</keyword>
<evidence type="ECO:0000259" key="4">
    <source>
        <dbReference type="SMART" id="SM01360"/>
    </source>
</evidence>
<dbReference type="InterPro" id="IPR002172">
    <property type="entry name" value="LDrepeatLR_classA_rpt"/>
</dbReference>
<evidence type="ECO:0000256" key="1">
    <source>
        <dbReference type="ARBA" id="ARBA00023157"/>
    </source>
</evidence>
<dbReference type="InterPro" id="IPR036055">
    <property type="entry name" value="LDL_receptor-like_sf"/>
</dbReference>
<accession>A0AAE1UIN5</accession>
<dbReference type="SUPFAM" id="SSF49410">
    <property type="entry name" value="Alpha-macroglobulin receptor domain"/>
    <property type="match status" value="1"/>
</dbReference>
<feature type="disulfide bond" evidence="2">
    <location>
        <begin position="733"/>
        <end position="751"/>
    </location>
</feature>
<dbReference type="Pfam" id="PF00207">
    <property type="entry name" value="A2M"/>
    <property type="match status" value="1"/>
</dbReference>
<dbReference type="SUPFAM" id="SSF57424">
    <property type="entry name" value="LDL receptor-like module"/>
    <property type="match status" value="1"/>
</dbReference>